<dbReference type="GO" id="GO:0015031">
    <property type="term" value="P:protein transport"/>
    <property type="evidence" value="ECO:0007669"/>
    <property type="project" value="InterPro"/>
</dbReference>
<evidence type="ECO:0000256" key="2">
    <source>
        <dbReference type="ARBA" id="ARBA00023235"/>
    </source>
</evidence>
<dbReference type="Proteomes" id="UP000824124">
    <property type="component" value="Unassembled WGS sequence"/>
</dbReference>
<keyword evidence="1" id="KW-0697">Rotamase</keyword>
<dbReference type="GO" id="GO:0006457">
    <property type="term" value="P:protein folding"/>
    <property type="evidence" value="ECO:0007669"/>
    <property type="project" value="InterPro"/>
</dbReference>
<dbReference type="InterPro" id="IPR037041">
    <property type="entry name" value="Trigger_fac_C_sf"/>
</dbReference>
<reference evidence="5" key="2">
    <citation type="journal article" date="2021" name="PeerJ">
        <title>Extensive microbial diversity within the chicken gut microbiome revealed by metagenomics and culture.</title>
        <authorList>
            <person name="Gilroy R."/>
            <person name="Ravi A."/>
            <person name="Getino M."/>
            <person name="Pursley I."/>
            <person name="Horton D.L."/>
            <person name="Alikhan N.F."/>
            <person name="Baker D."/>
            <person name="Gharbi K."/>
            <person name="Hall N."/>
            <person name="Watson M."/>
            <person name="Adriaenssens E.M."/>
            <person name="Foster-Nyarko E."/>
            <person name="Jarju S."/>
            <person name="Secka A."/>
            <person name="Antonio M."/>
            <person name="Oren A."/>
            <person name="Chaudhuri R.R."/>
            <person name="La Ragione R."/>
            <person name="Hildebrand F."/>
            <person name="Pallen M.J."/>
        </authorList>
    </citation>
    <scope>NUCLEOTIDE SEQUENCE</scope>
    <source>
        <strain evidence="5">2830</strain>
    </source>
</reference>
<gene>
    <name evidence="5" type="primary">tig</name>
    <name evidence="5" type="ORF">IAB00_05675</name>
</gene>
<comment type="caution">
    <text evidence="5">The sequence shown here is derived from an EMBL/GenBank/DDBJ whole genome shotgun (WGS) entry which is preliminary data.</text>
</comment>
<evidence type="ECO:0000256" key="3">
    <source>
        <dbReference type="SAM" id="Coils"/>
    </source>
</evidence>
<evidence type="ECO:0000256" key="1">
    <source>
        <dbReference type="ARBA" id="ARBA00023110"/>
    </source>
</evidence>
<keyword evidence="3" id="KW-0175">Coiled coil</keyword>
<dbReference type="GO" id="GO:0003755">
    <property type="term" value="F:peptidyl-prolyl cis-trans isomerase activity"/>
    <property type="evidence" value="ECO:0007669"/>
    <property type="project" value="UniProtKB-KW"/>
</dbReference>
<dbReference type="InterPro" id="IPR027304">
    <property type="entry name" value="Trigger_fact/SurA_dom_sf"/>
</dbReference>
<dbReference type="EC" id="5.2.1.8" evidence="5"/>
<feature type="non-terminal residue" evidence="5">
    <location>
        <position position="1"/>
    </location>
</feature>
<evidence type="ECO:0000313" key="5">
    <source>
        <dbReference type="EMBL" id="HIU10710.1"/>
    </source>
</evidence>
<name>A0A9D1KZL7_9FIRM</name>
<dbReference type="InterPro" id="IPR008880">
    <property type="entry name" value="Trigger_fac_C"/>
</dbReference>
<feature type="domain" description="Trigger factor C-terminal" evidence="4">
    <location>
        <begin position="27"/>
        <end position="186"/>
    </location>
</feature>
<dbReference type="AlphaFoldDB" id="A0A9D1KZL7"/>
<evidence type="ECO:0000259" key="4">
    <source>
        <dbReference type="Pfam" id="PF05698"/>
    </source>
</evidence>
<reference evidence="5" key="1">
    <citation type="submission" date="2020-10" db="EMBL/GenBank/DDBJ databases">
        <authorList>
            <person name="Gilroy R."/>
        </authorList>
    </citation>
    <scope>NUCLEOTIDE SEQUENCE</scope>
    <source>
        <strain evidence="5">2830</strain>
    </source>
</reference>
<evidence type="ECO:0000313" key="6">
    <source>
        <dbReference type="Proteomes" id="UP000824124"/>
    </source>
</evidence>
<keyword evidence="2 5" id="KW-0413">Isomerase</keyword>
<dbReference type="EMBL" id="DVMH01000029">
    <property type="protein sequence ID" value="HIU10710.1"/>
    <property type="molecule type" value="Genomic_DNA"/>
</dbReference>
<organism evidence="5 6">
    <name type="scientific">Candidatus Avidehalobacter gallistercoris</name>
    <dbReference type="NCBI Taxonomy" id="2840694"/>
    <lineage>
        <taxon>Bacteria</taxon>
        <taxon>Bacillati</taxon>
        <taxon>Bacillota</taxon>
        <taxon>Clostridia</taxon>
        <taxon>Eubacteriales</taxon>
        <taxon>Peptococcaceae</taxon>
        <taxon>Peptococcaceae incertae sedis</taxon>
        <taxon>Candidatus Avidehalobacter</taxon>
    </lineage>
</organism>
<protein>
    <submittedName>
        <fullName evidence="5">Trigger factor</fullName>
        <ecNumber evidence="5">5.2.1.8</ecNumber>
    </submittedName>
</protein>
<feature type="coiled-coil region" evidence="3">
    <location>
        <begin position="18"/>
        <end position="48"/>
    </location>
</feature>
<accession>A0A9D1KZL7</accession>
<dbReference type="SUPFAM" id="SSF109998">
    <property type="entry name" value="Triger factor/SurA peptide-binding domain-like"/>
    <property type="match status" value="1"/>
</dbReference>
<dbReference type="Gene3D" id="1.10.3120.10">
    <property type="entry name" value="Trigger factor, C-terminal domain"/>
    <property type="match status" value="1"/>
</dbReference>
<sequence length="193" mass="22402">KVHEVRRRDLPPVDDDFVKDMREDCDTVAELREKLREELNEKAEQMAVDVAQNKVLEQVVANAEMEVPAIMIDNKLDQMLADFENQLQYQGLTLERFFQLTNSTRADWKAKQQDRAETAVKQDLVLEAIVKAENIQAEEADLDKQMQEIADTYGKTLQEIKSTFSSNDQLRFFEYNVKMLKAIEFINTNAVIK</sequence>
<dbReference type="Pfam" id="PF05698">
    <property type="entry name" value="Trigger_C"/>
    <property type="match status" value="1"/>
</dbReference>
<proteinExistence type="predicted"/>